<accession>A0AAN8V3I9</accession>
<reference evidence="2 3" key="1">
    <citation type="submission" date="2023-12" db="EMBL/GenBank/DDBJ databases">
        <title>A high-quality genome assembly for Dillenia turbinata (Dilleniales).</title>
        <authorList>
            <person name="Chanderbali A."/>
        </authorList>
    </citation>
    <scope>NUCLEOTIDE SEQUENCE [LARGE SCALE GENOMIC DNA]</scope>
    <source>
        <strain evidence="2">LSX21</strain>
        <tissue evidence="2">Leaf</tissue>
    </source>
</reference>
<evidence type="ECO:0000313" key="3">
    <source>
        <dbReference type="Proteomes" id="UP001370490"/>
    </source>
</evidence>
<organism evidence="2 3">
    <name type="scientific">Dillenia turbinata</name>
    <dbReference type="NCBI Taxonomy" id="194707"/>
    <lineage>
        <taxon>Eukaryota</taxon>
        <taxon>Viridiplantae</taxon>
        <taxon>Streptophyta</taxon>
        <taxon>Embryophyta</taxon>
        <taxon>Tracheophyta</taxon>
        <taxon>Spermatophyta</taxon>
        <taxon>Magnoliopsida</taxon>
        <taxon>eudicotyledons</taxon>
        <taxon>Gunneridae</taxon>
        <taxon>Pentapetalae</taxon>
        <taxon>Dilleniales</taxon>
        <taxon>Dilleniaceae</taxon>
        <taxon>Dillenia</taxon>
    </lineage>
</organism>
<gene>
    <name evidence="2" type="ORF">RJ641_012534</name>
</gene>
<evidence type="ECO:0000256" key="1">
    <source>
        <dbReference type="SAM" id="MobiDB-lite"/>
    </source>
</evidence>
<feature type="compositionally biased region" description="Polar residues" evidence="1">
    <location>
        <begin position="57"/>
        <end position="69"/>
    </location>
</feature>
<feature type="compositionally biased region" description="Low complexity" evidence="1">
    <location>
        <begin position="207"/>
        <end position="218"/>
    </location>
</feature>
<feature type="region of interest" description="Disordered" evidence="1">
    <location>
        <begin position="190"/>
        <end position="220"/>
    </location>
</feature>
<feature type="compositionally biased region" description="Basic and acidic residues" evidence="1">
    <location>
        <begin position="441"/>
        <end position="454"/>
    </location>
</feature>
<sequence length="490" mass="53828">MATVTLKSACNTKLPQTLSTTTTNNDHLLEVSSSSYLNKSEETFVFKLGESSPKPNPISSTPQHPYSTKQMTEDGEIGIFGAEKYFNGIIDEETPRSMNKSGRGPLYRKEEGISTEQVKPKVQPGTPSVRSESSWNSQSALLQAIVRNPSRKKASKVNTRKSFLASLGCNCACSDKNSVKTCDYNGEVHSSKSAVHGKAAPKESDKTSSSPTSSVKTTNAHMDSWVKEDLHCQKLDKSGIGIRREDCFSFPVLNSGVAKVPIKLQPPEEEREEQACNSIEVFGSPIWEKRNKNIGIDKSLTMTWDAIPRTEDFKIPQTSIGVTNTDVESDASSDLFEIESLSCNTNPYLTRQASDGMSSCVTPTCYEPSEASIQWSVVTASAADFSATSDTDDQRSSITAIHNRNSAAKIATDREIQRARPGILLGCKSYKAVRVASNARKPNEKAKIDPRKYQTSDSFPSMTRFQAEAKGQGDQCMLLRRQDHERFPSS</sequence>
<keyword evidence="3" id="KW-1185">Reference proteome</keyword>
<dbReference type="AlphaFoldDB" id="A0AAN8V3I9"/>
<dbReference type="InterPro" id="IPR039615">
    <property type="entry name" value="PKS"/>
</dbReference>
<dbReference type="Proteomes" id="UP001370490">
    <property type="component" value="Unassembled WGS sequence"/>
</dbReference>
<proteinExistence type="predicted"/>
<feature type="region of interest" description="Disordered" evidence="1">
    <location>
        <begin position="112"/>
        <end position="135"/>
    </location>
</feature>
<feature type="region of interest" description="Disordered" evidence="1">
    <location>
        <begin position="438"/>
        <end position="460"/>
    </location>
</feature>
<dbReference type="PANTHER" id="PTHR33781">
    <property type="entry name" value="PROTEIN PHYTOCHROME KINASE SUBSTRATE 1-RELATED"/>
    <property type="match status" value="1"/>
</dbReference>
<dbReference type="GO" id="GO:0009638">
    <property type="term" value="P:phototropism"/>
    <property type="evidence" value="ECO:0007669"/>
    <property type="project" value="InterPro"/>
</dbReference>
<evidence type="ECO:0000313" key="2">
    <source>
        <dbReference type="EMBL" id="KAK6922027.1"/>
    </source>
</evidence>
<comment type="caution">
    <text evidence="2">The sequence shown here is derived from an EMBL/GenBank/DDBJ whole genome shotgun (WGS) entry which is preliminary data.</text>
</comment>
<feature type="non-terminal residue" evidence="2">
    <location>
        <position position="490"/>
    </location>
</feature>
<evidence type="ECO:0008006" key="4">
    <source>
        <dbReference type="Google" id="ProtNLM"/>
    </source>
</evidence>
<name>A0AAN8V3I9_9MAGN</name>
<protein>
    <recommendedName>
        <fullName evidence="4">Protein PHYTOCHROME KINASE SUBSTRATE 1-like</fullName>
    </recommendedName>
</protein>
<feature type="region of interest" description="Disordered" evidence="1">
    <location>
        <begin position="48"/>
        <end position="69"/>
    </location>
</feature>
<dbReference type="EMBL" id="JBAMMX010000019">
    <property type="protein sequence ID" value="KAK6922027.1"/>
    <property type="molecule type" value="Genomic_DNA"/>
</dbReference>
<feature type="compositionally biased region" description="Polar residues" evidence="1">
    <location>
        <begin position="125"/>
        <end position="135"/>
    </location>
</feature>
<dbReference type="PANTHER" id="PTHR33781:SF4">
    <property type="entry name" value="PROTEIN PHYTOCHROME KINASE SUBSTRATE 1"/>
    <property type="match status" value="1"/>
</dbReference>